<dbReference type="PANTHER" id="PTHR42751:SF3">
    <property type="entry name" value="SODIUM_GLUTAMATE SYMPORTER"/>
    <property type="match status" value="1"/>
</dbReference>
<keyword evidence="6 7" id="KW-0472">Membrane</keyword>
<evidence type="ECO:0000256" key="4">
    <source>
        <dbReference type="ARBA" id="ARBA00022692"/>
    </source>
</evidence>
<dbReference type="InterPro" id="IPR038770">
    <property type="entry name" value="Na+/solute_symporter_sf"/>
</dbReference>
<dbReference type="InterPro" id="IPR006153">
    <property type="entry name" value="Cation/H_exchanger_TM"/>
</dbReference>
<evidence type="ECO:0000256" key="1">
    <source>
        <dbReference type="ARBA" id="ARBA00004141"/>
    </source>
</evidence>
<evidence type="ECO:0000256" key="6">
    <source>
        <dbReference type="ARBA" id="ARBA00023136"/>
    </source>
</evidence>
<feature type="domain" description="Cation/H+ exchanger transmembrane" evidence="8">
    <location>
        <begin position="16"/>
        <end position="374"/>
    </location>
</feature>
<proteinExistence type="inferred from homology"/>
<organism evidence="9">
    <name type="scientific">uncultured Adhaeribacter sp</name>
    <dbReference type="NCBI Taxonomy" id="448109"/>
    <lineage>
        <taxon>Bacteria</taxon>
        <taxon>Pseudomonadati</taxon>
        <taxon>Bacteroidota</taxon>
        <taxon>Cytophagia</taxon>
        <taxon>Cytophagales</taxon>
        <taxon>Hymenobacteraceae</taxon>
        <taxon>Adhaeribacter</taxon>
        <taxon>environmental samples</taxon>
    </lineage>
</organism>
<feature type="transmembrane region" description="Helical" evidence="7">
    <location>
        <begin position="6"/>
        <end position="23"/>
    </location>
</feature>
<feature type="transmembrane region" description="Helical" evidence="7">
    <location>
        <begin position="55"/>
        <end position="74"/>
    </location>
</feature>
<sequence length="397" mass="43697">MEVSLLLNIAIIFGVAILIILFCNRLNIPYLIGFLITGIVVSPNSFGLLKEGAEVESFAEVGVILLLFSVGIEFSIKNLLRIKRYVLLGGLAQVFFTIGVTALCVKLFAFTWQEAVFVGFIVSCSSTAIVIKQLQDRIEITTDYGKVILAVLLFQDIIIVPMMLLTPMLSGKDTNILVSIVELILKLMGITLAAYVSARWIIPQFLARVMKLKSQEIFLIATVFIIAVITTLTSTLGLSLALGAFIAGLIIAETDYNRLAITCFLPFRYLFISFFFISMGMLLNYRIVLEYPVTILLLFLSVLLIKFITAALATYILKLPVKTAVLVGLILAQIGEFSFILSKTGLDNGLISETHYQIFIVVAILTMAVTPFLIQQAQPLANILLKLSPVIAHESKA</sequence>
<feature type="transmembrane region" description="Helical" evidence="7">
    <location>
        <begin position="295"/>
        <end position="317"/>
    </location>
</feature>
<evidence type="ECO:0000256" key="5">
    <source>
        <dbReference type="ARBA" id="ARBA00022989"/>
    </source>
</evidence>
<comment type="similarity">
    <text evidence="2">Belongs to the monovalent cation:proton antiporter 2 (CPA2) transporter (TC 2.A.37) family.</text>
</comment>
<feature type="transmembrane region" description="Helical" evidence="7">
    <location>
        <begin position="217"/>
        <end position="247"/>
    </location>
</feature>
<feature type="transmembrane region" description="Helical" evidence="7">
    <location>
        <begin position="115"/>
        <end position="132"/>
    </location>
</feature>
<dbReference type="AlphaFoldDB" id="A0A6J4J7W1"/>
<protein>
    <submittedName>
        <fullName evidence="9">Inner membrane protein, KefB/KefC family</fullName>
    </submittedName>
</protein>
<accession>A0A6J4J7W1</accession>
<dbReference type="GO" id="GO:0016020">
    <property type="term" value="C:membrane"/>
    <property type="evidence" value="ECO:0007669"/>
    <property type="project" value="UniProtKB-SubCell"/>
</dbReference>
<evidence type="ECO:0000259" key="8">
    <source>
        <dbReference type="Pfam" id="PF00999"/>
    </source>
</evidence>
<gene>
    <name evidence="9" type="ORF">AVDCRST_MAG95-2730</name>
</gene>
<feature type="transmembrane region" description="Helical" evidence="7">
    <location>
        <begin position="323"/>
        <end position="342"/>
    </location>
</feature>
<dbReference type="GO" id="GO:1902600">
    <property type="term" value="P:proton transmembrane transport"/>
    <property type="evidence" value="ECO:0007669"/>
    <property type="project" value="InterPro"/>
</dbReference>
<evidence type="ECO:0000313" key="9">
    <source>
        <dbReference type="EMBL" id="CAA9270337.1"/>
    </source>
</evidence>
<evidence type="ECO:0000256" key="7">
    <source>
        <dbReference type="SAM" id="Phobius"/>
    </source>
</evidence>
<dbReference type="PANTHER" id="PTHR42751">
    <property type="entry name" value="SODIUM/HYDROGEN EXCHANGER FAMILY/TRKA DOMAIN PROTEIN"/>
    <property type="match status" value="1"/>
</dbReference>
<feature type="transmembrane region" description="Helical" evidence="7">
    <location>
        <begin position="144"/>
        <end position="164"/>
    </location>
</feature>
<evidence type="ECO:0000256" key="3">
    <source>
        <dbReference type="ARBA" id="ARBA00022448"/>
    </source>
</evidence>
<feature type="transmembrane region" description="Helical" evidence="7">
    <location>
        <begin position="176"/>
        <end position="196"/>
    </location>
</feature>
<keyword evidence="4 7" id="KW-0812">Transmembrane</keyword>
<name>A0A6J4J7W1_9BACT</name>
<dbReference type="Pfam" id="PF00999">
    <property type="entry name" value="Na_H_Exchanger"/>
    <property type="match status" value="1"/>
</dbReference>
<keyword evidence="3" id="KW-0813">Transport</keyword>
<dbReference type="GO" id="GO:0015297">
    <property type="term" value="F:antiporter activity"/>
    <property type="evidence" value="ECO:0007669"/>
    <property type="project" value="InterPro"/>
</dbReference>
<reference evidence="9" key="1">
    <citation type="submission" date="2020-02" db="EMBL/GenBank/DDBJ databases">
        <authorList>
            <person name="Meier V. D."/>
        </authorList>
    </citation>
    <scope>NUCLEOTIDE SEQUENCE</scope>
    <source>
        <strain evidence="9">AVDCRST_MAG95</strain>
    </source>
</reference>
<comment type="subcellular location">
    <subcellularLocation>
        <location evidence="1">Membrane</location>
        <topology evidence="1">Multi-pass membrane protein</topology>
    </subcellularLocation>
</comment>
<evidence type="ECO:0000256" key="2">
    <source>
        <dbReference type="ARBA" id="ARBA00005551"/>
    </source>
</evidence>
<feature type="transmembrane region" description="Helical" evidence="7">
    <location>
        <begin position="30"/>
        <end position="49"/>
    </location>
</feature>
<feature type="transmembrane region" description="Helical" evidence="7">
    <location>
        <begin position="259"/>
        <end position="283"/>
    </location>
</feature>
<dbReference type="Gene3D" id="1.20.1530.20">
    <property type="match status" value="1"/>
</dbReference>
<feature type="transmembrane region" description="Helical" evidence="7">
    <location>
        <begin position="86"/>
        <end position="109"/>
    </location>
</feature>
<dbReference type="EMBL" id="CADCTJ010000854">
    <property type="protein sequence ID" value="CAA9270337.1"/>
    <property type="molecule type" value="Genomic_DNA"/>
</dbReference>
<keyword evidence="5 7" id="KW-1133">Transmembrane helix</keyword>
<feature type="transmembrane region" description="Helical" evidence="7">
    <location>
        <begin position="354"/>
        <end position="374"/>
    </location>
</feature>